<evidence type="ECO:0000313" key="4">
    <source>
        <dbReference type="Proteomes" id="UP000022910"/>
    </source>
</evidence>
<name>A0A015JWS7_RHIIW</name>
<evidence type="ECO:0000313" key="3">
    <source>
        <dbReference type="EMBL" id="EXX71790.1"/>
    </source>
</evidence>
<protein>
    <recommendedName>
        <fullName evidence="2">Reverse transcriptase domain-containing protein</fullName>
    </recommendedName>
</protein>
<feature type="compositionally biased region" description="Low complexity" evidence="1">
    <location>
        <begin position="1170"/>
        <end position="1182"/>
    </location>
</feature>
<dbReference type="InterPro" id="IPR013087">
    <property type="entry name" value="Znf_C2H2_type"/>
</dbReference>
<evidence type="ECO:0000259" key="2">
    <source>
        <dbReference type="PROSITE" id="PS50878"/>
    </source>
</evidence>
<dbReference type="PANTHER" id="PTHR48462:SF1">
    <property type="entry name" value="PROTEIN, PUTATIVE-RELATED"/>
    <property type="match status" value="1"/>
</dbReference>
<feature type="compositionally biased region" description="Low complexity" evidence="1">
    <location>
        <begin position="1205"/>
        <end position="1216"/>
    </location>
</feature>
<feature type="compositionally biased region" description="Pro residues" evidence="1">
    <location>
        <begin position="868"/>
        <end position="883"/>
    </location>
</feature>
<dbReference type="InterPro" id="IPR000477">
    <property type="entry name" value="RT_dom"/>
</dbReference>
<feature type="region of interest" description="Disordered" evidence="1">
    <location>
        <begin position="60"/>
        <end position="157"/>
    </location>
</feature>
<dbReference type="Proteomes" id="UP000022910">
    <property type="component" value="Unassembled WGS sequence"/>
</dbReference>
<evidence type="ECO:0000256" key="1">
    <source>
        <dbReference type="SAM" id="MobiDB-lite"/>
    </source>
</evidence>
<dbReference type="HOGENOM" id="CLU_282875_0_0_1"/>
<organism evidence="3 4">
    <name type="scientific">Rhizophagus irregularis (strain DAOM 197198w)</name>
    <name type="common">Glomus intraradices</name>
    <dbReference type="NCBI Taxonomy" id="1432141"/>
    <lineage>
        <taxon>Eukaryota</taxon>
        <taxon>Fungi</taxon>
        <taxon>Fungi incertae sedis</taxon>
        <taxon>Mucoromycota</taxon>
        <taxon>Glomeromycotina</taxon>
        <taxon>Glomeromycetes</taxon>
        <taxon>Glomerales</taxon>
        <taxon>Glomeraceae</taxon>
        <taxon>Rhizophagus</taxon>
    </lineage>
</organism>
<dbReference type="PROSITE" id="PS50878">
    <property type="entry name" value="RT_POL"/>
    <property type="match status" value="1"/>
</dbReference>
<feature type="region of interest" description="Disordered" evidence="1">
    <location>
        <begin position="173"/>
        <end position="217"/>
    </location>
</feature>
<proteinExistence type="predicted"/>
<feature type="compositionally biased region" description="Low complexity" evidence="1">
    <location>
        <begin position="141"/>
        <end position="157"/>
    </location>
</feature>
<reference evidence="3 4" key="1">
    <citation type="submission" date="2014-02" db="EMBL/GenBank/DDBJ databases">
        <title>Single nucleus genome sequencing reveals high similarity among nuclei of an endomycorrhizal fungus.</title>
        <authorList>
            <person name="Lin K."/>
            <person name="Geurts R."/>
            <person name="Zhang Z."/>
            <person name="Limpens E."/>
            <person name="Saunders D.G."/>
            <person name="Mu D."/>
            <person name="Pang E."/>
            <person name="Cao H."/>
            <person name="Cha H."/>
            <person name="Lin T."/>
            <person name="Zhou Q."/>
            <person name="Shang Y."/>
            <person name="Li Y."/>
            <person name="Ivanov S."/>
            <person name="Sharma T."/>
            <person name="Velzen R.V."/>
            <person name="Ruijter N.D."/>
            <person name="Aanen D.K."/>
            <person name="Win J."/>
            <person name="Kamoun S."/>
            <person name="Bisseling T."/>
            <person name="Huang S."/>
        </authorList>
    </citation>
    <scope>NUCLEOTIDE SEQUENCE [LARGE SCALE GENOMIC DNA]</scope>
    <source>
        <strain evidence="4">DAOM197198w</strain>
    </source>
</reference>
<feature type="compositionally biased region" description="Polar residues" evidence="1">
    <location>
        <begin position="1191"/>
        <end position="1204"/>
    </location>
</feature>
<dbReference type="Pfam" id="PF00078">
    <property type="entry name" value="RVT_1"/>
    <property type="match status" value="1"/>
</dbReference>
<sequence>MAGDRCPTCKNWYKDLLEHIRKKHPQAHYTDRQLQLSGLVSCPDCGTACRGQHGIATHRAKVHSIQGSSKTSTLPRVHTRVKEPSPTPSNDSDLLEGLPQHSQSSLEPLEDLNQPQPSPASSQDPASTWNSPPTPLEDTPEASNSATATSPAPSAASAALDDPFLSIDELLAASQPTQARTSSKRRLSGPPEDARPARRLIPSAPSVSDNQEEAIQHSQRLTGLYSSLNTSNSASWLKPPTPAQRPTLHSPSPSQEEAHKAVLEPLLAKSAIQQLQRWMKVPIPTQKLQPRQAQAFHLAANRLAGKFVARPSETALLHFLLLPRVLGLGLEQGGVPQLLRDYPNNLETLEIPTYPIRQDTTFQTTAKKATHLLEAGFLGRASRTLVDDSPLAPLDGPTLESLREKHPIGPTNPFNSQSSPPAGQKITIEAILASISSISREKAAGPSGWNRQLLDIAIAKDSAVSQLIRLLADMIRQGTAPGRDLLTASRLIALKKKDGGIRPIAIGDILYRVATKAILATLYQENMLLPCQLGVGSPGGVEPAVFLLAEAISGGNKSKARSMLTLDMKNAFNSLSRKAIAASVSLYAPVFYCTARWTYNNPAILFCEDGSTIASAEGVRQGDPLSAFFWSLGYRTTLEHLQSLQPKDLIISYLDDTYIISKSDDIRPRIFRAFQQSPFQLNQQKSLSYRLENLQKNGLLALGTYIGPLEPRRAFLQGKIEVLKKVLSTLETMPKQHALLLLRGSITFLLRHLLRQLSPTGLEDLYYEIDRLTLHTVEKLASKDPSAPIQASQDLLALPARLGGLGLTLYAEMPHTHYKIAREASIIVLEKLQKGNLLSSAFPAPSEVLPGAPATPAPLPAPVWGLQQPPPAPGEPNQPPFNPDKPTLKEINQGRLQRVKDQLTLHGQRALLENSTYLSRKWLEVLPTSKQTKLADFQVTEGLRVRLLLPVRSTSVPCTYCASIVTIGHEDTCKGAERHWKIRHNAITKAFFNATKATLDPQLEPRLQSSSDLRPDLSTTYNGSIRYYDVQIVAINKPSAREDPHSALTEASDAKKAKYRSLGPLFHPIIISSGGLMEKSTAKLYKDLQGTIGPVAAAWLDTMISLALYKARAHSSTSIARKQPAEGASWGAIRESLREGALQRLQHTSQTPLALPERPSQHPPRLRAGPQQPERPSQRPQRLTAGPQQPERPSQHPQRLTTGSQQPERPIQRPQRLTAGPQPPERPSQRPQRLTAGPQPPQRLTTGPQPPERPSQRPQRLTAGPQPPQRLTTGPQPPERPSQRPQRLTAGPQPPQRLTTGPQPPERPSQRPQRLTAGPQPPQRLTTGPQQPERPAQRTQQPQRRSQRLSSTPSAS</sequence>
<accession>A0A015JWS7</accession>
<dbReference type="InterPro" id="IPR043502">
    <property type="entry name" value="DNA/RNA_pol_sf"/>
</dbReference>
<dbReference type="OMA" id="SHVERIP"/>
<dbReference type="PROSITE" id="PS00028">
    <property type="entry name" value="ZINC_FINGER_C2H2_1"/>
    <property type="match status" value="1"/>
</dbReference>
<dbReference type="STRING" id="1432141.A0A015JWS7"/>
<dbReference type="SUPFAM" id="SSF56672">
    <property type="entry name" value="DNA/RNA polymerases"/>
    <property type="match status" value="1"/>
</dbReference>
<comment type="caution">
    <text evidence="3">The sequence shown here is derived from an EMBL/GenBank/DDBJ whole genome shotgun (WGS) entry which is preliminary data.</text>
</comment>
<feature type="region of interest" description="Disordered" evidence="1">
    <location>
        <begin position="862"/>
        <end position="888"/>
    </location>
</feature>
<keyword evidence="4" id="KW-1185">Reference proteome</keyword>
<feature type="domain" description="Reverse transcriptase" evidence="2">
    <location>
        <begin position="475"/>
        <end position="720"/>
    </location>
</feature>
<gene>
    <name evidence="3" type="ORF">RirG_075360</name>
</gene>
<dbReference type="PANTHER" id="PTHR48462">
    <property type="entry name" value="PROTEIN, PUTATIVE-RELATED"/>
    <property type="match status" value="1"/>
</dbReference>
<feature type="region of interest" description="Disordered" evidence="1">
    <location>
        <begin position="1148"/>
        <end position="1356"/>
    </location>
</feature>
<feature type="region of interest" description="Disordered" evidence="1">
    <location>
        <begin position="232"/>
        <end position="259"/>
    </location>
</feature>
<dbReference type="EMBL" id="JEMT01015918">
    <property type="protein sequence ID" value="EXX71790.1"/>
    <property type="molecule type" value="Genomic_DNA"/>
</dbReference>
<feature type="compositionally biased region" description="Polar residues" evidence="1">
    <location>
        <begin position="65"/>
        <end position="74"/>
    </location>
</feature>
<feature type="compositionally biased region" description="Low complexity" evidence="1">
    <location>
        <begin position="1329"/>
        <end position="1356"/>
    </location>
</feature>